<dbReference type="HOGENOM" id="CLU_2394728_0_0_11"/>
<reference evidence="2" key="1">
    <citation type="journal article" date="2003" name="Appl. Microbiol. Biotechnol.">
        <title>The Corynebacterium glutamicum genome: features and impacts on biotechnological processes.</title>
        <authorList>
            <person name="Ikeda M."/>
            <person name="Nakagawa S."/>
        </authorList>
    </citation>
    <scope>NUCLEOTIDE SEQUENCE [LARGE SCALE GENOMIC DNA]</scope>
    <source>
        <strain evidence="2">ATCC 13032 / DSM 20300 / BCRC 11384 / JCM 1318 / LMG 3730 / NCIMB 10025</strain>
    </source>
</reference>
<keyword evidence="2" id="KW-1185">Reference proteome</keyword>
<dbReference type="AlphaFoldDB" id="Q8NLU4"/>
<dbReference type="KEGG" id="cgl:Cgl2842"/>
<sequence length="93" mass="10610">MISVAVIFWHKHLRHFGLINIFTWFFLETHTSSGQYHLGTVFHGKHNIIVEHSQPFHRSDTYLYFLGFQAFAIGGDDVAAPIKGLLLVALQDS</sequence>
<evidence type="ECO:0000313" key="1">
    <source>
        <dbReference type="EMBL" id="BAC00236.1"/>
    </source>
</evidence>
<gene>
    <name evidence="1" type="ordered locus">Cgl2842</name>
</gene>
<accession>Q8NLU4</accession>
<dbReference type="Proteomes" id="UP000000582">
    <property type="component" value="Chromosome"/>
</dbReference>
<dbReference type="KEGG" id="cgb:cg3145"/>
<dbReference type="EMBL" id="BA000036">
    <property type="protein sequence ID" value="BAC00236.1"/>
    <property type="molecule type" value="Genomic_DNA"/>
</dbReference>
<organism evidence="1 2">
    <name type="scientific">Corynebacterium glutamicum (strain ATCC 13032 / DSM 20300 / JCM 1318 / BCRC 11384 / CCUG 27702 / LMG 3730 / NBRC 12168 / NCIMB 10025 / NRRL B-2784 / 534)</name>
    <dbReference type="NCBI Taxonomy" id="196627"/>
    <lineage>
        <taxon>Bacteria</taxon>
        <taxon>Bacillati</taxon>
        <taxon>Actinomycetota</taxon>
        <taxon>Actinomycetes</taxon>
        <taxon>Mycobacteriales</taxon>
        <taxon>Corynebacteriaceae</taxon>
        <taxon>Corynebacterium</taxon>
    </lineage>
</organism>
<evidence type="ECO:0000313" key="2">
    <source>
        <dbReference type="Proteomes" id="UP000000582"/>
    </source>
</evidence>
<protein>
    <submittedName>
        <fullName evidence="1">Uncharacterized protein</fullName>
    </submittedName>
</protein>
<accession>Q6M214</accession>
<name>Q8NLU4_CORGL</name>
<dbReference type="BioCyc" id="CORYNE:G18NG-12459-MONOMER"/>
<proteinExistence type="predicted"/>